<feature type="region of interest" description="Disordered" evidence="1">
    <location>
        <begin position="188"/>
        <end position="240"/>
    </location>
</feature>
<evidence type="ECO:0000313" key="4">
    <source>
        <dbReference type="Proteomes" id="UP000790347"/>
    </source>
</evidence>
<feature type="compositionally biased region" description="Low complexity" evidence="1">
    <location>
        <begin position="46"/>
        <end position="66"/>
    </location>
</feature>
<evidence type="ECO:0000313" key="3">
    <source>
        <dbReference type="EMBL" id="KAH9493936.1"/>
    </source>
</evidence>
<name>A0A922HPH1_DERFA</name>
<accession>A0A922HPH1</accession>
<dbReference type="Proteomes" id="UP000790347">
    <property type="component" value="Unassembled WGS sequence"/>
</dbReference>
<keyword evidence="2" id="KW-0472">Membrane</keyword>
<reference evidence="3" key="1">
    <citation type="submission" date="2013-05" db="EMBL/GenBank/DDBJ databases">
        <authorList>
            <person name="Yim A.K.Y."/>
            <person name="Chan T.F."/>
            <person name="Ji K.M."/>
            <person name="Liu X.Y."/>
            <person name="Zhou J.W."/>
            <person name="Li R.Q."/>
            <person name="Yang K.Y."/>
            <person name="Li J."/>
            <person name="Li M."/>
            <person name="Law P.T.W."/>
            <person name="Wu Y.L."/>
            <person name="Cai Z.L."/>
            <person name="Qin H."/>
            <person name="Bao Y."/>
            <person name="Leung R.K.K."/>
            <person name="Ng P.K.S."/>
            <person name="Zou J."/>
            <person name="Zhong X.J."/>
            <person name="Ran P.X."/>
            <person name="Zhong N.S."/>
            <person name="Liu Z.G."/>
            <person name="Tsui S.K.W."/>
        </authorList>
    </citation>
    <scope>NUCLEOTIDE SEQUENCE</scope>
    <source>
        <strain evidence="3">Derf</strain>
        <tissue evidence="3">Whole organism</tissue>
    </source>
</reference>
<feature type="transmembrane region" description="Helical" evidence="2">
    <location>
        <begin position="146"/>
        <end position="164"/>
    </location>
</feature>
<reference evidence="3" key="2">
    <citation type="journal article" date="2022" name="Res Sq">
        <title>Comparative Genomics Reveals Insights into the Divergent Evolution of Astigmatic Mites and Household Pest Adaptations.</title>
        <authorList>
            <person name="Xiong Q."/>
            <person name="Wan A.T.-Y."/>
            <person name="Liu X.-Y."/>
            <person name="Fung C.S.-H."/>
            <person name="Xiao X."/>
            <person name="Malainual N."/>
            <person name="Hou J."/>
            <person name="Wang L."/>
            <person name="Wang M."/>
            <person name="Yang K."/>
            <person name="Cui Y."/>
            <person name="Leung E."/>
            <person name="Nong W."/>
            <person name="Shin S.-K."/>
            <person name="Au S."/>
            <person name="Jeong K.Y."/>
            <person name="Chew F.T."/>
            <person name="Hui J."/>
            <person name="Leung T.F."/>
            <person name="Tungtrongchitr A."/>
            <person name="Zhong N."/>
            <person name="Liu Z."/>
            <person name="Tsui S."/>
        </authorList>
    </citation>
    <scope>NUCLEOTIDE SEQUENCE</scope>
    <source>
        <strain evidence="3">Derf</strain>
        <tissue evidence="3">Whole organism</tissue>
    </source>
</reference>
<comment type="caution">
    <text evidence="3">The sequence shown here is derived from an EMBL/GenBank/DDBJ whole genome shotgun (WGS) entry which is preliminary data.</text>
</comment>
<gene>
    <name evidence="3" type="ORF">DERF_014660</name>
</gene>
<feature type="compositionally biased region" description="Basic residues" evidence="1">
    <location>
        <begin position="197"/>
        <end position="221"/>
    </location>
</feature>
<keyword evidence="2" id="KW-1133">Transmembrane helix</keyword>
<proteinExistence type="predicted"/>
<feature type="compositionally biased region" description="Acidic residues" evidence="1">
    <location>
        <begin position="226"/>
        <end position="240"/>
    </location>
</feature>
<dbReference type="AlphaFoldDB" id="A0A922HPH1"/>
<keyword evidence="2" id="KW-0812">Transmembrane</keyword>
<protein>
    <submittedName>
        <fullName evidence="3">Uncharacterized protein</fullName>
    </submittedName>
</protein>
<keyword evidence="4" id="KW-1185">Reference proteome</keyword>
<organism evidence="3 4">
    <name type="scientific">Dermatophagoides farinae</name>
    <name type="common">American house dust mite</name>
    <dbReference type="NCBI Taxonomy" id="6954"/>
    <lineage>
        <taxon>Eukaryota</taxon>
        <taxon>Metazoa</taxon>
        <taxon>Ecdysozoa</taxon>
        <taxon>Arthropoda</taxon>
        <taxon>Chelicerata</taxon>
        <taxon>Arachnida</taxon>
        <taxon>Acari</taxon>
        <taxon>Acariformes</taxon>
        <taxon>Sarcoptiformes</taxon>
        <taxon>Astigmata</taxon>
        <taxon>Psoroptidia</taxon>
        <taxon>Analgoidea</taxon>
        <taxon>Pyroglyphidae</taxon>
        <taxon>Dermatophagoidinae</taxon>
        <taxon>Dermatophagoides</taxon>
    </lineage>
</organism>
<feature type="transmembrane region" description="Helical" evidence="2">
    <location>
        <begin position="12"/>
        <end position="30"/>
    </location>
</feature>
<dbReference type="EMBL" id="ASGP02000008">
    <property type="protein sequence ID" value="KAH9493936.1"/>
    <property type="molecule type" value="Genomic_DNA"/>
</dbReference>
<feature type="transmembrane region" description="Helical" evidence="2">
    <location>
        <begin position="120"/>
        <end position="140"/>
    </location>
</feature>
<feature type="region of interest" description="Disordered" evidence="1">
    <location>
        <begin position="45"/>
        <end position="67"/>
    </location>
</feature>
<sequence>MQLVINWKKWADRLLFVAIIASIFCSLKIYQQDLNAIYSDSMDNINNNNNNNNKQQQQQQQQQQQKQKVDDKKESAVVLSSSSSRIQQQLLTAKIFLYGNCATTSMAGFYLLFRKQKQYLLALYAIGTIILLAIRSLYAAQNFLPYYHSPNIIGLLLAIFRLYVRIYRIDTRTVFQLENKDEIFSDSTQSIDDEQPKHHRKRYRNKSKKQRKYSHRRKRHQRSDIDVENDTNNDDDDDHE</sequence>
<evidence type="ECO:0000256" key="2">
    <source>
        <dbReference type="SAM" id="Phobius"/>
    </source>
</evidence>
<evidence type="ECO:0000256" key="1">
    <source>
        <dbReference type="SAM" id="MobiDB-lite"/>
    </source>
</evidence>
<feature type="transmembrane region" description="Helical" evidence="2">
    <location>
        <begin position="95"/>
        <end position="113"/>
    </location>
</feature>